<dbReference type="SMART" id="SM00589">
    <property type="entry name" value="PRY"/>
    <property type="match status" value="1"/>
</dbReference>
<dbReference type="InterPro" id="IPR013320">
    <property type="entry name" value="ConA-like_dom_sf"/>
</dbReference>
<keyword evidence="2" id="KW-0677">Repeat</keyword>
<keyword evidence="8" id="KW-1185">Reference proteome</keyword>
<dbReference type="InterPro" id="IPR051261">
    <property type="entry name" value="NLR"/>
</dbReference>
<dbReference type="SUPFAM" id="SSF49899">
    <property type="entry name" value="Concanavalin A-like lectins/glucanases"/>
    <property type="match status" value="1"/>
</dbReference>
<keyword evidence="4" id="KW-0067">ATP-binding</keyword>
<dbReference type="SMART" id="SM00449">
    <property type="entry name" value="SPRY"/>
    <property type="match status" value="1"/>
</dbReference>
<protein>
    <recommendedName>
        <fullName evidence="9">B30.2/SPRY domain-containing protein</fullName>
    </recommendedName>
</protein>
<dbReference type="SUPFAM" id="SSF52047">
    <property type="entry name" value="RNI-like"/>
    <property type="match status" value="1"/>
</dbReference>
<reference evidence="7" key="2">
    <citation type="submission" date="2025-09" db="UniProtKB">
        <authorList>
            <consortium name="Ensembl"/>
        </authorList>
    </citation>
    <scope>IDENTIFICATION</scope>
</reference>
<dbReference type="OMA" id="HSMNRPI"/>
<evidence type="ECO:0000313" key="8">
    <source>
        <dbReference type="Proteomes" id="UP000472276"/>
    </source>
</evidence>
<dbReference type="InterPro" id="IPR029495">
    <property type="entry name" value="NACHT-assoc"/>
</dbReference>
<dbReference type="InterPro" id="IPR027417">
    <property type="entry name" value="P-loop_NTPase"/>
</dbReference>
<dbReference type="Pfam" id="PF13516">
    <property type="entry name" value="LRR_6"/>
    <property type="match status" value="2"/>
</dbReference>
<dbReference type="SMART" id="SM00368">
    <property type="entry name" value="LRR_RI"/>
    <property type="match status" value="3"/>
</dbReference>
<accession>A0A668UIQ2</accession>
<evidence type="ECO:0000259" key="5">
    <source>
        <dbReference type="PROSITE" id="PS50188"/>
    </source>
</evidence>
<dbReference type="Ensembl" id="ENSOABT00000039740.2">
    <property type="protein sequence ID" value="ENSOABP00000038674.2"/>
    <property type="gene ID" value="ENSOABG00000017653.2"/>
</dbReference>
<dbReference type="InterPro" id="IPR003877">
    <property type="entry name" value="SPRY_dom"/>
</dbReference>
<dbReference type="FunFam" id="3.40.50.300:FF:001524">
    <property type="entry name" value="Si:dkey-126g1.7"/>
    <property type="match status" value="1"/>
</dbReference>
<dbReference type="InterPro" id="IPR003879">
    <property type="entry name" value="Butyrophylin_SPRY"/>
</dbReference>
<dbReference type="Pfam" id="PF13765">
    <property type="entry name" value="PRY"/>
    <property type="match status" value="1"/>
</dbReference>
<sequence length="728" mass="83095">TSAETEEVTWMSDKMFLPLKTLRPDEQNQPFGIYSVVVVAHVQHKVYISLFQLLEKKIVTFMKNELKEFQRFLSQRLDDDETVMYEDKEKRSSREAFLKITLHFLRRMNEEELAHRLQRTHAEVGKRKLKSKLKKKFQCVFEGIAKAGNPTLLNQIYTELYITEGGTAEVNDEHEVRQIETASRKPDRPETPIRQEDIFKASPGRDEPIRTVLTKGVAGIGKTVLTQKYTLDWAEDKANRDIQFIFPFTFRELNVLKEEKFSLVELVHHFFTETKEVGICSFEDFQVVFIFDGLDECRLPLDFHKTTILTDPRKSTSVDVLLINLIRGKLLPSARLWITTRPAATNQIPPDCVGMVTEARGFTDPQKEEYFRKRFRDEEQASRIISHIKTSRSLHIMCHIPVFCWITATVLEDVLKTREGGALPKTLTEINGLSCRLCDCNLTENSCEALSSVLSSQSCRLRELDLSNNNLKDSGVKLLAAGVKSPHCRLESLRLSGCLITEEGCASLASALSSNPSYVRELDLRNNSLQDSGVNLLLFLHFLLFPPPVACELTLDLNTTHKNLKLFNNNRRMKVLKQQQQPYPDHPERFDMFCQVLCKNGLAGRCYWEVEWEGNVNIAVIHRGIPRKGYSRASRFGGNDQSWSLTCSDDGYSVWHNDKETSISSSSISNRVAVYVDCPAGTLSFYRVSSDTLIHLHTFSITFTQLLYPGFIVWDGSVTLCSVTESDC</sequence>
<dbReference type="CDD" id="cd16040">
    <property type="entry name" value="SPRY_PRY_SNTX"/>
    <property type="match status" value="1"/>
</dbReference>
<evidence type="ECO:0000256" key="1">
    <source>
        <dbReference type="ARBA" id="ARBA00022614"/>
    </source>
</evidence>
<evidence type="ECO:0000256" key="2">
    <source>
        <dbReference type="ARBA" id="ARBA00022737"/>
    </source>
</evidence>
<dbReference type="Pfam" id="PF05729">
    <property type="entry name" value="NACHT"/>
    <property type="match status" value="1"/>
</dbReference>
<proteinExistence type="predicted"/>
<evidence type="ECO:0000313" key="7">
    <source>
        <dbReference type="Ensembl" id="ENSOABP00000038674.2"/>
    </source>
</evidence>
<organism evidence="7 8">
    <name type="scientific">Oreochromis aureus</name>
    <name type="common">Israeli tilapia</name>
    <name type="synonym">Chromis aureus</name>
    <dbReference type="NCBI Taxonomy" id="47969"/>
    <lineage>
        <taxon>Eukaryota</taxon>
        <taxon>Metazoa</taxon>
        <taxon>Chordata</taxon>
        <taxon>Craniata</taxon>
        <taxon>Vertebrata</taxon>
        <taxon>Euteleostomi</taxon>
        <taxon>Actinopterygii</taxon>
        <taxon>Neopterygii</taxon>
        <taxon>Teleostei</taxon>
        <taxon>Neoteleostei</taxon>
        <taxon>Acanthomorphata</taxon>
        <taxon>Ovalentaria</taxon>
        <taxon>Cichlomorphae</taxon>
        <taxon>Cichliformes</taxon>
        <taxon>Cichlidae</taxon>
        <taxon>African cichlids</taxon>
        <taxon>Pseudocrenilabrinae</taxon>
        <taxon>Oreochromini</taxon>
        <taxon>Oreochromis</taxon>
    </lineage>
</organism>
<dbReference type="InterPro" id="IPR006574">
    <property type="entry name" value="PRY"/>
</dbReference>
<dbReference type="Pfam" id="PF00622">
    <property type="entry name" value="SPRY"/>
    <property type="match status" value="1"/>
</dbReference>
<evidence type="ECO:0000256" key="4">
    <source>
        <dbReference type="ARBA" id="ARBA00022840"/>
    </source>
</evidence>
<dbReference type="SMART" id="SM01288">
    <property type="entry name" value="FISNA"/>
    <property type="match status" value="1"/>
</dbReference>
<keyword evidence="3" id="KW-0547">Nucleotide-binding</keyword>
<dbReference type="Pfam" id="PF14484">
    <property type="entry name" value="FISNA"/>
    <property type="match status" value="1"/>
</dbReference>
<name>A0A668UIQ2_OREAU</name>
<dbReference type="PANTHER" id="PTHR24106">
    <property type="entry name" value="NACHT, LRR AND CARD DOMAINS-CONTAINING"/>
    <property type="match status" value="1"/>
</dbReference>
<evidence type="ECO:0008006" key="9">
    <source>
        <dbReference type="Google" id="ProtNLM"/>
    </source>
</evidence>
<dbReference type="PROSITE" id="PS50188">
    <property type="entry name" value="B302_SPRY"/>
    <property type="match status" value="1"/>
</dbReference>
<dbReference type="PROSITE" id="PS51450">
    <property type="entry name" value="LRR"/>
    <property type="match status" value="1"/>
</dbReference>
<dbReference type="InterPro" id="IPR007111">
    <property type="entry name" value="NACHT_NTPase"/>
</dbReference>
<feature type="domain" description="B30.2/SPRY" evidence="5">
    <location>
        <begin position="532"/>
        <end position="728"/>
    </location>
</feature>
<keyword evidence="1" id="KW-0433">Leucine-rich repeat</keyword>
<dbReference type="InterPro" id="IPR032675">
    <property type="entry name" value="LRR_dom_sf"/>
</dbReference>
<dbReference type="PROSITE" id="PS50837">
    <property type="entry name" value="NACHT"/>
    <property type="match status" value="1"/>
</dbReference>
<feature type="domain" description="NACHT" evidence="6">
    <location>
        <begin position="210"/>
        <end position="344"/>
    </location>
</feature>
<dbReference type="InterPro" id="IPR043136">
    <property type="entry name" value="B30.2/SPRY_sf"/>
</dbReference>
<dbReference type="Proteomes" id="UP000472276">
    <property type="component" value="Unassembled WGS sequence"/>
</dbReference>
<dbReference type="Gene3D" id="3.80.10.10">
    <property type="entry name" value="Ribonuclease Inhibitor"/>
    <property type="match status" value="1"/>
</dbReference>
<evidence type="ECO:0000259" key="6">
    <source>
        <dbReference type="PROSITE" id="PS50837"/>
    </source>
</evidence>
<dbReference type="PRINTS" id="PR01407">
    <property type="entry name" value="BUTYPHLNCDUF"/>
</dbReference>
<dbReference type="Gene3D" id="2.60.120.920">
    <property type="match status" value="1"/>
</dbReference>
<dbReference type="InterPro" id="IPR001611">
    <property type="entry name" value="Leu-rich_rpt"/>
</dbReference>
<dbReference type="GO" id="GO:0005524">
    <property type="term" value="F:ATP binding"/>
    <property type="evidence" value="ECO:0007669"/>
    <property type="project" value="UniProtKB-KW"/>
</dbReference>
<dbReference type="InterPro" id="IPR001870">
    <property type="entry name" value="B30.2/SPRY"/>
</dbReference>
<reference evidence="7" key="1">
    <citation type="submission" date="2025-08" db="UniProtKB">
        <authorList>
            <consortium name="Ensembl"/>
        </authorList>
    </citation>
    <scope>IDENTIFICATION</scope>
</reference>
<dbReference type="AlphaFoldDB" id="A0A668UIQ2"/>
<evidence type="ECO:0000256" key="3">
    <source>
        <dbReference type="ARBA" id="ARBA00022741"/>
    </source>
</evidence>
<dbReference type="Gene3D" id="3.40.50.300">
    <property type="entry name" value="P-loop containing nucleotide triphosphate hydrolases"/>
    <property type="match status" value="1"/>
</dbReference>